<evidence type="ECO:0000313" key="1">
    <source>
        <dbReference type="EMBL" id="WMW66481.1"/>
    </source>
</evidence>
<accession>A0ABY9R584</accession>
<dbReference type="RefSeq" id="WP_309542376.1">
    <property type="nucleotide sequence ID" value="NZ_CP133659.1"/>
</dbReference>
<name>A0ABY9R584_9BACT</name>
<sequence>MFERYAAEVDEWRDIHSGVDFINSRKQGEAEARALLDAAFGPGGSGTMSADDFRTLCMAVNRECIEGSVPKRITCTRFGAGVASLLRLAPRMGELGPWLSELWALPIAGGADAVLADIFRLHEVRKVAGAGIFALSLLLYLKSGADMGTDSETDDADFFLPCTPALWRGLAFLKGQAVRDGSGPRTQADYRRFLLDAHALRERFCLLPLEVDFALARAEALRVAGR</sequence>
<organism evidence="1 2">
    <name type="scientific">Nitratidesulfovibrio liaohensis</name>
    <dbReference type="NCBI Taxonomy" id="2604158"/>
    <lineage>
        <taxon>Bacteria</taxon>
        <taxon>Pseudomonadati</taxon>
        <taxon>Thermodesulfobacteriota</taxon>
        <taxon>Desulfovibrionia</taxon>
        <taxon>Desulfovibrionales</taxon>
        <taxon>Desulfovibrionaceae</taxon>
        <taxon>Nitratidesulfovibrio</taxon>
    </lineage>
</organism>
<dbReference type="EMBL" id="CP133659">
    <property type="protein sequence ID" value="WMW66481.1"/>
    <property type="molecule type" value="Genomic_DNA"/>
</dbReference>
<keyword evidence="2" id="KW-1185">Reference proteome</keyword>
<evidence type="ECO:0000313" key="2">
    <source>
        <dbReference type="Proteomes" id="UP001180616"/>
    </source>
</evidence>
<protein>
    <submittedName>
        <fullName evidence="1">Uncharacterized protein</fullName>
    </submittedName>
</protein>
<reference evidence="1" key="1">
    <citation type="submission" date="2023-09" db="EMBL/GenBank/DDBJ databases">
        <authorList>
            <consortium name="CW5 consortium"/>
            <person name="Lu C.-W."/>
        </authorList>
    </citation>
    <scope>NUCLEOTIDE SEQUENCE</scope>
    <source>
        <strain evidence="1">KPS</strain>
    </source>
</reference>
<proteinExistence type="predicted"/>
<dbReference type="Proteomes" id="UP001180616">
    <property type="component" value="Chromosome"/>
</dbReference>
<gene>
    <name evidence="1" type="ORF">KPS_001056</name>
</gene>